<feature type="region of interest" description="Disordered" evidence="1">
    <location>
        <begin position="1"/>
        <end position="115"/>
    </location>
</feature>
<evidence type="ECO:0000313" key="3">
    <source>
        <dbReference type="Proteomes" id="UP000246991"/>
    </source>
</evidence>
<dbReference type="EMBL" id="PYWC01000137">
    <property type="protein sequence ID" value="PWW71785.1"/>
    <property type="molecule type" value="Genomic_DNA"/>
</dbReference>
<protein>
    <submittedName>
        <fullName evidence="2">Uncharacterized protein</fullName>
    </submittedName>
</protein>
<proteinExistence type="predicted"/>
<accession>A0A317SBU5</accession>
<name>A0A317SBU5_9PEZI</name>
<feature type="compositionally biased region" description="Basic residues" evidence="1">
    <location>
        <begin position="86"/>
        <end position="99"/>
    </location>
</feature>
<organism evidence="2 3">
    <name type="scientific">Tuber magnatum</name>
    <name type="common">white Piedmont truffle</name>
    <dbReference type="NCBI Taxonomy" id="42249"/>
    <lineage>
        <taxon>Eukaryota</taxon>
        <taxon>Fungi</taxon>
        <taxon>Dikarya</taxon>
        <taxon>Ascomycota</taxon>
        <taxon>Pezizomycotina</taxon>
        <taxon>Pezizomycetes</taxon>
        <taxon>Pezizales</taxon>
        <taxon>Tuberaceae</taxon>
        <taxon>Tuber</taxon>
    </lineage>
</organism>
<keyword evidence="3" id="KW-1185">Reference proteome</keyword>
<feature type="compositionally biased region" description="Polar residues" evidence="1">
    <location>
        <begin position="1"/>
        <end position="18"/>
    </location>
</feature>
<comment type="caution">
    <text evidence="2">The sequence shown here is derived from an EMBL/GenBank/DDBJ whole genome shotgun (WGS) entry which is preliminary data.</text>
</comment>
<feature type="compositionally biased region" description="Basic and acidic residues" evidence="1">
    <location>
        <begin position="70"/>
        <end position="79"/>
    </location>
</feature>
<evidence type="ECO:0000313" key="2">
    <source>
        <dbReference type="EMBL" id="PWW71785.1"/>
    </source>
</evidence>
<reference evidence="2 3" key="1">
    <citation type="submission" date="2018-03" db="EMBL/GenBank/DDBJ databases">
        <title>Genomes of Pezizomycetes fungi and the evolution of truffles.</title>
        <authorList>
            <person name="Murat C."/>
            <person name="Payen T."/>
            <person name="Noel B."/>
            <person name="Kuo A."/>
            <person name="Martin F.M."/>
        </authorList>
    </citation>
    <scope>NUCLEOTIDE SEQUENCE [LARGE SCALE GENOMIC DNA]</scope>
    <source>
        <strain evidence="2">091103-1</strain>
    </source>
</reference>
<feature type="compositionally biased region" description="Low complexity" evidence="1">
    <location>
        <begin position="38"/>
        <end position="47"/>
    </location>
</feature>
<dbReference type="Proteomes" id="UP000246991">
    <property type="component" value="Unassembled WGS sequence"/>
</dbReference>
<gene>
    <name evidence="2" type="ORF">C7212DRAFT_337839</name>
</gene>
<evidence type="ECO:0000256" key="1">
    <source>
        <dbReference type="SAM" id="MobiDB-lite"/>
    </source>
</evidence>
<sequence length="208" mass="22325">MNRTSSGGRTAVSPNRLEQTPAKAPSAPHNCARSGIDKTTATATKIIPTLRKTITQNRMGGDMYPDGTELEQHPERDSAEGYIPSKIRKRPGISKKKGTKERTLPPSKASTSAAAAKKVAVESAKKEGLLKTARGAATKERFAGPTRRIATRSLTAKKALIELGSEGQGGGDVASQLAGSLSKLWRLTLTNVGWRMGQHPKVKVFQYY</sequence>
<dbReference type="AlphaFoldDB" id="A0A317SBU5"/>